<feature type="domain" description="Rad50/SbcC-type AAA" evidence="3">
    <location>
        <begin position="7"/>
        <end position="267"/>
    </location>
</feature>
<dbReference type="Pfam" id="PF13476">
    <property type="entry name" value="AAA_23"/>
    <property type="match status" value="1"/>
</dbReference>
<dbReference type="Gene3D" id="1.10.287.510">
    <property type="entry name" value="Helix hairpin bin"/>
    <property type="match status" value="1"/>
</dbReference>
<evidence type="ECO:0000256" key="1">
    <source>
        <dbReference type="ARBA" id="ARBA00023054"/>
    </source>
</evidence>
<gene>
    <name evidence="4" type="ORF">BD31_I1834</name>
</gene>
<dbReference type="SUPFAM" id="SSF52540">
    <property type="entry name" value="P-loop containing nucleoside triphosphate hydrolases"/>
    <property type="match status" value="1"/>
</dbReference>
<dbReference type="InterPro" id="IPR038729">
    <property type="entry name" value="Rad50/SbcC_AAA"/>
</dbReference>
<evidence type="ECO:0000259" key="3">
    <source>
        <dbReference type="Pfam" id="PF13476"/>
    </source>
</evidence>
<accession>I3D260</accession>
<dbReference type="PATRIC" id="fig|859350.6.peg.1161"/>
<dbReference type="InterPro" id="IPR027417">
    <property type="entry name" value="P-loop_NTPase"/>
</dbReference>
<dbReference type="GO" id="GO:0016887">
    <property type="term" value="F:ATP hydrolysis activity"/>
    <property type="evidence" value="ECO:0007669"/>
    <property type="project" value="InterPro"/>
</dbReference>
<keyword evidence="1 2" id="KW-0175">Coiled coil</keyword>
<organism evidence="4 5">
    <name type="scientific">Candidatus Nitrosopumilus salarius BD31</name>
    <dbReference type="NCBI Taxonomy" id="859350"/>
    <lineage>
        <taxon>Archaea</taxon>
        <taxon>Nitrososphaerota</taxon>
        <taxon>Nitrososphaeria</taxon>
        <taxon>Nitrosopumilales</taxon>
        <taxon>Nitrosopumilaceae</taxon>
        <taxon>Nitrosopumilus</taxon>
    </lineage>
</organism>
<dbReference type="Proteomes" id="UP000003423">
    <property type="component" value="Unassembled WGS sequence"/>
</dbReference>
<name>I3D260_9ARCH</name>
<dbReference type="PANTHER" id="PTHR32114">
    <property type="entry name" value="ABC TRANSPORTER ABCH.3"/>
    <property type="match status" value="1"/>
</dbReference>
<protein>
    <submittedName>
        <fullName evidence="4">Gas vesicle protein GvpC repeat protein</fullName>
    </submittedName>
</protein>
<proteinExistence type="predicted"/>
<dbReference type="PANTHER" id="PTHR32114:SF2">
    <property type="entry name" value="ABC TRANSPORTER ABCH.3"/>
    <property type="match status" value="1"/>
</dbReference>
<keyword evidence="5" id="KW-1185">Reference proteome</keyword>
<feature type="coiled-coil region" evidence="2">
    <location>
        <begin position="432"/>
        <end position="480"/>
    </location>
</feature>
<feature type="coiled-coil region" evidence="2">
    <location>
        <begin position="537"/>
        <end position="578"/>
    </location>
</feature>
<dbReference type="EMBL" id="AEXL02000094">
    <property type="protein sequence ID" value="EIJ65803.1"/>
    <property type="molecule type" value="Genomic_DNA"/>
</dbReference>
<evidence type="ECO:0000313" key="5">
    <source>
        <dbReference type="Proteomes" id="UP000003423"/>
    </source>
</evidence>
<feature type="coiled-coil region" evidence="2">
    <location>
        <begin position="202"/>
        <end position="348"/>
    </location>
</feature>
<evidence type="ECO:0000313" key="4">
    <source>
        <dbReference type="EMBL" id="EIJ65803.1"/>
    </source>
</evidence>
<comment type="caution">
    <text evidence="4">The sequence shown here is derived from an EMBL/GenBank/DDBJ whole genome shotgun (WGS) entry which is preliminary data.</text>
</comment>
<sequence>MQMILNSLIIDNIRSYEHEEVEFPRGISLFEGDIGSGKSTVLMAIEFALFGLGSQKAESLLSKKYDSGSVILDFSVDGERYEIKRTLLRKSSGVNQDPKNSWIKIAGEKELLSPSELKQRVLQVLKFNEPADPKAESKIFRYAIFTPQEAMKEVLFDSRRRLETIRKAFGIEDYSIAHSNAKEVLSEIKTKSAILKERFSDITQLESEIAESKRMISELESEISQNEKENAILKIDESKKVLELKELQSRNNDLVKLESKKENLQEKIEAGKSRIDAIEQEFADYEIELKEDNDKLEKLLEIKKPETAKKIPEIIKEIKKFQEISDRLIKLKSEKDSLSNDISRLKEKFGEKIDSELKSMQSALDDLQGEKESLVKFADEIVEKLDKVKEQQVQKQTLKESIEKEIAKFSQLGNACPTCKQEITQDHHHSLVDEKEKEVEALKMELKSITDSFFESNSKSKEIQEKLEAYEKEIAEIQKIIPGIEEYNSKSSRLQQLDIKSLEKEFQDSKFNGRNPVEYYTELKDDLMKFENVTDQIKQIVESKQKVERTIQNHQKEVDEILSQISEREAELEQIRKELESFGDSGSNVSVKESELDALRRKIIENSSRIAASAENLKNQTEKINQNESKIIQSRKWESKYKKFDQFQQWLEAFFIPTISQIEKQVLLSILQNFNETYRRWYSILVEDPTKESRIDEDFTPIVNQDGYDQEIGYLSGGEKTSIALAYRLTLNSLMRKETESMKSNLLILDEPTDGFSKNQLGKIREVLDELKSEQIILVSHEKELEAYVDNIFQISKQDGISKVSRSN</sequence>
<reference evidence="4 5" key="1">
    <citation type="journal article" date="2012" name="J. Bacteriol.">
        <title>Genome sequence of "Candidatus Nitrosopumilus salaria" BD31, an ammonia-oxidizing archaeon from the San Francisco Bay estuary.</title>
        <authorList>
            <person name="Mosier A.C."/>
            <person name="Allen E.E."/>
            <person name="Kim M."/>
            <person name="Ferriera S."/>
            <person name="Francis C.A."/>
        </authorList>
    </citation>
    <scope>NUCLEOTIDE SEQUENCE [LARGE SCALE GENOMIC DNA]</scope>
    <source>
        <strain evidence="4 5">BD31</strain>
    </source>
</reference>
<dbReference type="SUPFAM" id="SSF75712">
    <property type="entry name" value="Rad50 coiled-coil Zn hook"/>
    <property type="match status" value="1"/>
</dbReference>
<dbReference type="GO" id="GO:0006302">
    <property type="term" value="P:double-strand break repair"/>
    <property type="evidence" value="ECO:0007669"/>
    <property type="project" value="InterPro"/>
</dbReference>
<dbReference type="AlphaFoldDB" id="I3D260"/>
<dbReference type="Gene3D" id="3.40.50.300">
    <property type="entry name" value="P-loop containing nucleotide triphosphate hydrolases"/>
    <property type="match status" value="2"/>
</dbReference>
<evidence type="ECO:0000256" key="2">
    <source>
        <dbReference type="SAM" id="Coils"/>
    </source>
</evidence>